<organism evidence="1 2">
    <name type="scientific">Paenibacillus solisilvae</name>
    <dbReference type="NCBI Taxonomy" id="2486751"/>
    <lineage>
        <taxon>Bacteria</taxon>
        <taxon>Bacillati</taxon>
        <taxon>Bacillota</taxon>
        <taxon>Bacilli</taxon>
        <taxon>Bacillales</taxon>
        <taxon>Paenibacillaceae</taxon>
        <taxon>Paenibacillus</taxon>
    </lineage>
</organism>
<proteinExistence type="predicted"/>
<evidence type="ECO:0000313" key="2">
    <source>
        <dbReference type="Proteomes" id="UP001596047"/>
    </source>
</evidence>
<dbReference type="RefSeq" id="WP_379188392.1">
    <property type="nucleotide sequence ID" value="NZ_JBHSOW010000042.1"/>
</dbReference>
<evidence type="ECO:0000313" key="1">
    <source>
        <dbReference type="EMBL" id="MFC5649847.1"/>
    </source>
</evidence>
<name>A0ABW0VXW1_9BACL</name>
<gene>
    <name evidence="1" type="ORF">ACFPYJ_12080</name>
</gene>
<sequence length="49" mass="5869">MEEPRWKDTVYNARFMLEEYKKVPLGIFGAINKANLIARYDSGERDFVW</sequence>
<accession>A0ABW0VXW1</accession>
<keyword evidence="2" id="KW-1185">Reference proteome</keyword>
<reference evidence="2" key="1">
    <citation type="journal article" date="2019" name="Int. J. Syst. Evol. Microbiol.">
        <title>The Global Catalogue of Microorganisms (GCM) 10K type strain sequencing project: providing services to taxonomists for standard genome sequencing and annotation.</title>
        <authorList>
            <consortium name="The Broad Institute Genomics Platform"/>
            <consortium name="The Broad Institute Genome Sequencing Center for Infectious Disease"/>
            <person name="Wu L."/>
            <person name="Ma J."/>
        </authorList>
    </citation>
    <scope>NUCLEOTIDE SEQUENCE [LARGE SCALE GENOMIC DNA]</scope>
    <source>
        <strain evidence="2">CGMCC 1.3240</strain>
    </source>
</reference>
<protein>
    <submittedName>
        <fullName evidence="1">Uncharacterized protein</fullName>
    </submittedName>
</protein>
<comment type="caution">
    <text evidence="1">The sequence shown here is derived from an EMBL/GenBank/DDBJ whole genome shotgun (WGS) entry which is preliminary data.</text>
</comment>
<dbReference type="EMBL" id="JBHSOW010000042">
    <property type="protein sequence ID" value="MFC5649847.1"/>
    <property type="molecule type" value="Genomic_DNA"/>
</dbReference>
<dbReference type="Proteomes" id="UP001596047">
    <property type="component" value="Unassembled WGS sequence"/>
</dbReference>